<gene>
    <name evidence="5" type="ORF">G6N74_05470</name>
</gene>
<dbReference type="InterPro" id="IPR051531">
    <property type="entry name" value="N-acetyltransferase"/>
</dbReference>
<dbReference type="InterPro" id="IPR016181">
    <property type="entry name" value="Acyl_CoA_acyltransferase"/>
</dbReference>
<evidence type="ECO:0000256" key="1">
    <source>
        <dbReference type="ARBA" id="ARBA00022679"/>
    </source>
</evidence>
<evidence type="ECO:0000259" key="4">
    <source>
        <dbReference type="PROSITE" id="PS51186"/>
    </source>
</evidence>
<dbReference type="InterPro" id="IPR000182">
    <property type="entry name" value="GNAT_dom"/>
</dbReference>
<keyword evidence="1 5" id="KW-0808">Transferase</keyword>
<accession>A0A7C9V9X9</accession>
<proteinExistence type="inferred from homology"/>
<organism evidence="5 6">
    <name type="scientific">Mesorhizobium zhangyense</name>
    <dbReference type="NCBI Taxonomy" id="1776730"/>
    <lineage>
        <taxon>Bacteria</taxon>
        <taxon>Pseudomonadati</taxon>
        <taxon>Pseudomonadota</taxon>
        <taxon>Alphaproteobacteria</taxon>
        <taxon>Hyphomicrobiales</taxon>
        <taxon>Phyllobacteriaceae</taxon>
        <taxon>Mesorhizobium</taxon>
    </lineage>
</organism>
<evidence type="ECO:0000313" key="5">
    <source>
        <dbReference type="EMBL" id="NGN40507.1"/>
    </source>
</evidence>
<name>A0A7C9V9X9_9HYPH</name>
<dbReference type="GO" id="GO:0008999">
    <property type="term" value="F:protein-N-terminal-alanine acetyltransferase activity"/>
    <property type="evidence" value="ECO:0007669"/>
    <property type="project" value="TreeGrafter"/>
</dbReference>
<dbReference type="Gene3D" id="3.40.630.30">
    <property type="match status" value="1"/>
</dbReference>
<dbReference type="RefSeq" id="WP_165115165.1">
    <property type="nucleotide sequence ID" value="NZ_JAAKZG010000002.1"/>
</dbReference>
<protein>
    <submittedName>
        <fullName evidence="5">GNAT family N-acetyltransferase</fullName>
    </submittedName>
</protein>
<feature type="domain" description="N-acetyltransferase" evidence="4">
    <location>
        <begin position="19"/>
        <end position="189"/>
    </location>
</feature>
<evidence type="ECO:0000256" key="3">
    <source>
        <dbReference type="ARBA" id="ARBA00038502"/>
    </source>
</evidence>
<dbReference type="PANTHER" id="PTHR43792">
    <property type="entry name" value="GNAT FAMILY, PUTATIVE (AFU_ORTHOLOGUE AFUA_3G00765)-RELATED-RELATED"/>
    <property type="match status" value="1"/>
</dbReference>
<keyword evidence="6" id="KW-1185">Reference proteome</keyword>
<reference evidence="5 6" key="1">
    <citation type="submission" date="2020-02" db="EMBL/GenBank/DDBJ databases">
        <title>Genome sequence of the type strain CGMCC 1.15528 of Mesorhizobium zhangyense.</title>
        <authorList>
            <person name="Gao J."/>
            <person name="Sun J."/>
        </authorList>
    </citation>
    <scope>NUCLEOTIDE SEQUENCE [LARGE SCALE GENOMIC DNA]</scope>
    <source>
        <strain evidence="5 6">CGMCC 1.15528</strain>
    </source>
</reference>
<dbReference type="AlphaFoldDB" id="A0A7C9V9X9"/>
<dbReference type="EMBL" id="JAAKZG010000002">
    <property type="protein sequence ID" value="NGN40507.1"/>
    <property type="molecule type" value="Genomic_DNA"/>
</dbReference>
<evidence type="ECO:0000313" key="6">
    <source>
        <dbReference type="Proteomes" id="UP000481252"/>
    </source>
</evidence>
<dbReference type="SUPFAM" id="SSF55729">
    <property type="entry name" value="Acyl-CoA N-acyltransferases (Nat)"/>
    <property type="match status" value="1"/>
</dbReference>
<dbReference type="Proteomes" id="UP000481252">
    <property type="component" value="Unassembled WGS sequence"/>
</dbReference>
<dbReference type="Pfam" id="PF13302">
    <property type="entry name" value="Acetyltransf_3"/>
    <property type="match status" value="1"/>
</dbReference>
<dbReference type="GO" id="GO:0005737">
    <property type="term" value="C:cytoplasm"/>
    <property type="evidence" value="ECO:0007669"/>
    <property type="project" value="TreeGrafter"/>
</dbReference>
<comment type="caution">
    <text evidence="5">The sequence shown here is derived from an EMBL/GenBank/DDBJ whole genome shotgun (WGS) entry which is preliminary data.</text>
</comment>
<sequence length="198" mass="22797">MIAFPFFRRDFPALKGDRVNLRVPESGDYREWAALRAESRAFLEPWEPRWASDELERASWRQRLSRYREDFTNGSAVAFFIFENASGRLVGGITIGNIRQGVAQSGQIGYWVGERYAGKGYMVDALLLLVQFAFDTLRLHRIEAACIPENSRSVRVLEKAGFQREGLLRSYLRINGNWQDHYLYALIADDRLGVRTKG</sequence>
<dbReference type="PROSITE" id="PS51186">
    <property type="entry name" value="GNAT"/>
    <property type="match status" value="1"/>
</dbReference>
<keyword evidence="2" id="KW-0012">Acyltransferase</keyword>
<comment type="similarity">
    <text evidence="3">Belongs to the acetyltransferase family. RimJ subfamily.</text>
</comment>
<evidence type="ECO:0000256" key="2">
    <source>
        <dbReference type="ARBA" id="ARBA00023315"/>
    </source>
</evidence>
<dbReference type="PANTHER" id="PTHR43792:SF8">
    <property type="entry name" value="[RIBOSOMAL PROTEIN US5]-ALANINE N-ACETYLTRANSFERASE"/>
    <property type="match status" value="1"/>
</dbReference>